<evidence type="ECO:0000256" key="8">
    <source>
        <dbReference type="ARBA" id="ARBA00023014"/>
    </source>
</evidence>
<dbReference type="AlphaFoldDB" id="A0AAE1V1P1"/>
<dbReference type="Pfam" id="PF01077">
    <property type="entry name" value="NIR_SIR"/>
    <property type="match status" value="1"/>
</dbReference>
<protein>
    <recommendedName>
        <fullName evidence="11">Nitrite/sulphite reductase 4Fe-4S domain-containing protein</fullName>
    </recommendedName>
</protein>
<keyword evidence="6" id="KW-0560">Oxidoreductase</keyword>
<keyword evidence="13" id="KW-1185">Reference proteome</keyword>
<gene>
    <name evidence="12" type="ORF">RND71_035560</name>
</gene>
<dbReference type="InterPro" id="IPR045854">
    <property type="entry name" value="NO2/SO3_Rdtase_4Fe4S_sf"/>
</dbReference>
<dbReference type="SUPFAM" id="SSF56014">
    <property type="entry name" value="Nitrite and sulphite reductase 4Fe-4S domain-like"/>
    <property type="match status" value="1"/>
</dbReference>
<evidence type="ECO:0000313" key="13">
    <source>
        <dbReference type="Proteomes" id="UP001291623"/>
    </source>
</evidence>
<dbReference type="InterPro" id="IPR006067">
    <property type="entry name" value="NO2/SO3_Rdtase_4Fe4S_dom"/>
</dbReference>
<feature type="region of interest" description="Disordered" evidence="9">
    <location>
        <begin position="124"/>
        <end position="148"/>
    </location>
</feature>
<reference evidence="12" key="1">
    <citation type="submission" date="2023-12" db="EMBL/GenBank/DDBJ databases">
        <title>Genome assembly of Anisodus tanguticus.</title>
        <authorList>
            <person name="Wang Y.-J."/>
        </authorList>
    </citation>
    <scope>NUCLEOTIDE SEQUENCE</scope>
    <source>
        <strain evidence="12">KB-2021</strain>
        <tissue evidence="12">Leaf</tissue>
    </source>
</reference>
<evidence type="ECO:0000259" key="11">
    <source>
        <dbReference type="Pfam" id="PF01077"/>
    </source>
</evidence>
<keyword evidence="10" id="KW-1133">Transmembrane helix</keyword>
<sequence>MVGIAESGLGSRIWDMVHDTRLMTYDDTSATELVSDEIRWVLSSSHNNLNHHRGQKVSERNVGVSVGASHLRKGDPHLQPYRCEQWSKGVKMTAGRVEKIESPQAIIGIPRYAKSSAAPNVATDATTSQAKFQPTSEETQTPTSSSSTKYDSSVMLFVFFFFAFQQIMSFVFNSTANYLQMKKREKIFQIYDMPRKWNVCVIESHDLYEHPHINDLAYMLGTKDVRFGFNLLVGGFFSPKRCA</sequence>
<keyword evidence="10" id="KW-0472">Membrane</keyword>
<evidence type="ECO:0000256" key="6">
    <source>
        <dbReference type="ARBA" id="ARBA00023002"/>
    </source>
</evidence>
<keyword evidence="5" id="KW-0479">Metal-binding</keyword>
<comment type="similarity">
    <text evidence="2">Belongs to the nitrite and sulfite reductase 4Fe-4S domain family.</text>
</comment>
<evidence type="ECO:0000256" key="10">
    <source>
        <dbReference type="SAM" id="Phobius"/>
    </source>
</evidence>
<keyword evidence="8" id="KW-0411">Iron-sulfur</keyword>
<keyword evidence="7" id="KW-0408">Iron</keyword>
<feature type="transmembrane region" description="Helical" evidence="10">
    <location>
        <begin position="154"/>
        <end position="179"/>
    </location>
</feature>
<evidence type="ECO:0000256" key="2">
    <source>
        <dbReference type="ARBA" id="ARBA00010429"/>
    </source>
</evidence>
<keyword evidence="10" id="KW-0812">Transmembrane</keyword>
<feature type="domain" description="Nitrite/sulphite reductase 4Fe-4S" evidence="11">
    <location>
        <begin position="182"/>
        <end position="241"/>
    </location>
</feature>
<dbReference type="GO" id="GO:0016491">
    <property type="term" value="F:oxidoreductase activity"/>
    <property type="evidence" value="ECO:0007669"/>
    <property type="project" value="UniProtKB-KW"/>
</dbReference>
<keyword evidence="3" id="KW-0004">4Fe-4S</keyword>
<keyword evidence="4" id="KW-0349">Heme</keyword>
<dbReference type="InterPro" id="IPR051329">
    <property type="entry name" value="NIR_SIR_4Fe-4S"/>
</dbReference>
<dbReference type="PANTHER" id="PTHR32439">
    <property type="entry name" value="FERREDOXIN--NITRITE REDUCTASE, CHLOROPLASTIC"/>
    <property type="match status" value="1"/>
</dbReference>
<dbReference type="GO" id="GO:0020037">
    <property type="term" value="F:heme binding"/>
    <property type="evidence" value="ECO:0007669"/>
    <property type="project" value="InterPro"/>
</dbReference>
<comment type="caution">
    <text evidence="12">The sequence shown here is derived from an EMBL/GenBank/DDBJ whole genome shotgun (WGS) entry which is preliminary data.</text>
</comment>
<evidence type="ECO:0000256" key="1">
    <source>
        <dbReference type="ARBA" id="ARBA00001966"/>
    </source>
</evidence>
<evidence type="ECO:0000256" key="3">
    <source>
        <dbReference type="ARBA" id="ARBA00022485"/>
    </source>
</evidence>
<dbReference type="Gene3D" id="3.30.413.10">
    <property type="entry name" value="Sulfite Reductase Hemoprotein, domain 1"/>
    <property type="match status" value="1"/>
</dbReference>
<dbReference type="GO" id="GO:0051539">
    <property type="term" value="F:4 iron, 4 sulfur cluster binding"/>
    <property type="evidence" value="ECO:0007669"/>
    <property type="project" value="UniProtKB-KW"/>
</dbReference>
<dbReference type="PANTHER" id="PTHR32439:SF0">
    <property type="entry name" value="FERREDOXIN--NITRITE REDUCTASE, CHLOROPLASTIC"/>
    <property type="match status" value="1"/>
</dbReference>
<organism evidence="12 13">
    <name type="scientific">Anisodus tanguticus</name>
    <dbReference type="NCBI Taxonomy" id="243964"/>
    <lineage>
        <taxon>Eukaryota</taxon>
        <taxon>Viridiplantae</taxon>
        <taxon>Streptophyta</taxon>
        <taxon>Embryophyta</taxon>
        <taxon>Tracheophyta</taxon>
        <taxon>Spermatophyta</taxon>
        <taxon>Magnoliopsida</taxon>
        <taxon>eudicotyledons</taxon>
        <taxon>Gunneridae</taxon>
        <taxon>Pentapetalae</taxon>
        <taxon>asterids</taxon>
        <taxon>lamiids</taxon>
        <taxon>Solanales</taxon>
        <taxon>Solanaceae</taxon>
        <taxon>Solanoideae</taxon>
        <taxon>Hyoscyameae</taxon>
        <taxon>Anisodus</taxon>
    </lineage>
</organism>
<comment type="cofactor">
    <cofactor evidence="1">
        <name>[4Fe-4S] cluster</name>
        <dbReference type="ChEBI" id="CHEBI:49883"/>
    </cofactor>
</comment>
<feature type="compositionally biased region" description="Low complexity" evidence="9">
    <location>
        <begin position="133"/>
        <end position="148"/>
    </location>
</feature>
<evidence type="ECO:0000256" key="5">
    <source>
        <dbReference type="ARBA" id="ARBA00022723"/>
    </source>
</evidence>
<evidence type="ECO:0000313" key="12">
    <source>
        <dbReference type="EMBL" id="KAK4345384.1"/>
    </source>
</evidence>
<dbReference type="EMBL" id="JAVYJV010000019">
    <property type="protein sequence ID" value="KAK4345384.1"/>
    <property type="molecule type" value="Genomic_DNA"/>
</dbReference>
<proteinExistence type="inferred from homology"/>
<evidence type="ECO:0000256" key="9">
    <source>
        <dbReference type="SAM" id="MobiDB-lite"/>
    </source>
</evidence>
<dbReference type="Proteomes" id="UP001291623">
    <property type="component" value="Unassembled WGS sequence"/>
</dbReference>
<accession>A0AAE1V1P1</accession>
<dbReference type="GO" id="GO:0046872">
    <property type="term" value="F:metal ion binding"/>
    <property type="evidence" value="ECO:0007669"/>
    <property type="project" value="UniProtKB-KW"/>
</dbReference>
<evidence type="ECO:0000256" key="4">
    <source>
        <dbReference type="ARBA" id="ARBA00022617"/>
    </source>
</evidence>
<evidence type="ECO:0000256" key="7">
    <source>
        <dbReference type="ARBA" id="ARBA00023004"/>
    </source>
</evidence>
<name>A0AAE1V1P1_9SOLA</name>